<evidence type="ECO:0000313" key="3">
    <source>
        <dbReference type="Proteomes" id="UP000001816"/>
    </source>
</evidence>
<dbReference type="STRING" id="190650.CC_2719"/>
<keyword evidence="3" id="KW-1185">Reference proteome</keyword>
<dbReference type="HOGENOM" id="CLU_1388076_0_0_5"/>
<dbReference type="KEGG" id="ccr:CC_2719"/>
<dbReference type="BioCyc" id="CAULO:CC2719-MONOMER"/>
<gene>
    <name evidence="2" type="ordered locus">CC_2719</name>
</gene>
<dbReference type="EMBL" id="AE005673">
    <property type="protein sequence ID" value="AAK24684.1"/>
    <property type="molecule type" value="Genomic_DNA"/>
</dbReference>
<proteinExistence type="predicted"/>
<feature type="region of interest" description="Disordered" evidence="1">
    <location>
        <begin position="1"/>
        <end position="54"/>
    </location>
</feature>
<protein>
    <submittedName>
        <fullName evidence="2">Uncharacterized protein</fullName>
    </submittedName>
</protein>
<dbReference type="Proteomes" id="UP000001816">
    <property type="component" value="Chromosome"/>
</dbReference>
<feature type="compositionally biased region" description="Pro residues" evidence="1">
    <location>
        <begin position="37"/>
        <end position="49"/>
    </location>
</feature>
<name>Q9A4V6_CAUVC</name>
<accession>Q9A4V6</accession>
<organism evidence="2 3">
    <name type="scientific">Caulobacter vibrioides (strain ATCC 19089 / CIP 103742 / CB 15)</name>
    <name type="common">Caulobacter crescentus</name>
    <dbReference type="NCBI Taxonomy" id="190650"/>
    <lineage>
        <taxon>Bacteria</taxon>
        <taxon>Pseudomonadati</taxon>
        <taxon>Pseudomonadota</taxon>
        <taxon>Alphaproteobacteria</taxon>
        <taxon>Caulobacterales</taxon>
        <taxon>Caulobacteraceae</taxon>
        <taxon>Caulobacter</taxon>
    </lineage>
</organism>
<evidence type="ECO:0000313" key="2">
    <source>
        <dbReference type="EMBL" id="AAK24684.1"/>
    </source>
</evidence>
<evidence type="ECO:0000256" key="1">
    <source>
        <dbReference type="SAM" id="MobiDB-lite"/>
    </source>
</evidence>
<dbReference type="AlphaFoldDB" id="Q9A4V6"/>
<sequence>MDGAEHGSAPQSAGAHRITLGRAVAARRRSATAPSPNRRPPARGAPPCAPWRSRAPLANRARPAALFTRLLTAPAHDLGVVACDEVTPVPSIQLLDRVEHGLADLDEGGTDTSSAPVFEGADRHLATIALSHLLCCQELLFGHGLLPWAAPAAAEDHGGPFLRAQEPYLGQSDQARKTHRGQMGRTGARQGARGDQ</sequence>
<reference evidence="2 3" key="1">
    <citation type="journal article" date="2001" name="Proc. Natl. Acad. Sci. U.S.A.">
        <title>Complete genome sequence of Caulobacter crescentus.</title>
        <authorList>
            <person name="Nierman W.C."/>
            <person name="Feldblyum T.V."/>
            <person name="Laub M.T."/>
            <person name="Paulsen I.T."/>
            <person name="Nelson K.E."/>
            <person name="Eisen J.A."/>
            <person name="Heidelberg J.F."/>
            <person name="Alley M.R."/>
            <person name="Ohta N."/>
            <person name="Maddock J.R."/>
            <person name="Potocka I."/>
            <person name="Nelson W.C."/>
            <person name="Newton A."/>
            <person name="Stephens C."/>
            <person name="Phadke N.D."/>
            <person name="Ely B."/>
            <person name="DeBoy R.T."/>
            <person name="Dodson R.J."/>
            <person name="Durkin A.S."/>
            <person name="Gwinn M.L."/>
            <person name="Haft D.H."/>
            <person name="Kolonay J.F."/>
            <person name="Smit J."/>
            <person name="Craven M.B."/>
            <person name="Khouri H."/>
            <person name="Shetty J."/>
            <person name="Berry K."/>
            <person name="Utterback T."/>
            <person name="Tran K."/>
            <person name="Wolf A."/>
            <person name="Vamathevan J."/>
            <person name="Ermolaeva M."/>
            <person name="White O."/>
            <person name="Salzberg S.L."/>
            <person name="Venter J.C."/>
            <person name="Shapiro L."/>
            <person name="Fraser C.M."/>
        </authorList>
    </citation>
    <scope>NUCLEOTIDE SEQUENCE [LARGE SCALE GENOMIC DNA]</scope>
    <source>
        <strain evidence="3">ATCC 19089 / CB15</strain>
    </source>
</reference>
<dbReference type="EnsemblBacteria" id="AAK24684">
    <property type="protein sequence ID" value="AAK24684"/>
    <property type="gene ID" value="CC_2719"/>
</dbReference>
<feature type="region of interest" description="Disordered" evidence="1">
    <location>
        <begin position="161"/>
        <end position="196"/>
    </location>
</feature>
<dbReference type="PIR" id="H87585">
    <property type="entry name" value="H87585"/>
</dbReference>